<name>A0A1D1W9V7_RAMVA</name>
<keyword evidence="3" id="KW-1185">Reference proteome</keyword>
<accession>A0A1D1W9V7</accession>
<evidence type="ECO:0000256" key="1">
    <source>
        <dbReference type="SAM" id="MobiDB-lite"/>
    </source>
</evidence>
<feature type="compositionally biased region" description="Pro residues" evidence="1">
    <location>
        <begin position="18"/>
        <end position="31"/>
    </location>
</feature>
<dbReference type="AlphaFoldDB" id="A0A1D1W9V7"/>
<evidence type="ECO:0000313" key="2">
    <source>
        <dbReference type="EMBL" id="GAV09148.1"/>
    </source>
</evidence>
<evidence type="ECO:0000313" key="3">
    <source>
        <dbReference type="Proteomes" id="UP000186922"/>
    </source>
</evidence>
<dbReference type="EMBL" id="BDGG01000020">
    <property type="protein sequence ID" value="GAV09148.1"/>
    <property type="molecule type" value="Genomic_DNA"/>
</dbReference>
<feature type="region of interest" description="Disordered" evidence="1">
    <location>
        <begin position="1"/>
        <end position="55"/>
    </location>
</feature>
<reference evidence="2 3" key="1">
    <citation type="journal article" date="2016" name="Nat. Commun.">
        <title>Extremotolerant tardigrade genome and improved radiotolerance of human cultured cells by tardigrade-unique protein.</title>
        <authorList>
            <person name="Hashimoto T."/>
            <person name="Horikawa D.D."/>
            <person name="Saito Y."/>
            <person name="Kuwahara H."/>
            <person name="Kozuka-Hata H."/>
            <person name="Shin-I T."/>
            <person name="Minakuchi Y."/>
            <person name="Ohishi K."/>
            <person name="Motoyama A."/>
            <person name="Aizu T."/>
            <person name="Enomoto A."/>
            <person name="Kondo K."/>
            <person name="Tanaka S."/>
            <person name="Hara Y."/>
            <person name="Koshikawa S."/>
            <person name="Sagara H."/>
            <person name="Miura T."/>
            <person name="Yokobori S."/>
            <person name="Miyagawa K."/>
            <person name="Suzuki Y."/>
            <person name="Kubo T."/>
            <person name="Oyama M."/>
            <person name="Kohara Y."/>
            <person name="Fujiyama A."/>
            <person name="Arakawa K."/>
            <person name="Katayama T."/>
            <person name="Toyoda A."/>
            <person name="Kunieda T."/>
        </authorList>
    </citation>
    <scope>NUCLEOTIDE SEQUENCE [LARGE SCALE GENOMIC DNA]</scope>
    <source>
        <strain evidence="2 3">YOKOZUNA-1</strain>
    </source>
</reference>
<gene>
    <name evidence="2" type="primary">RvY_18742-1</name>
    <name evidence="2" type="synonym">RvY_18742.1</name>
    <name evidence="2" type="ORF">RvY_18742</name>
</gene>
<protein>
    <submittedName>
        <fullName evidence="2">Uncharacterized protein</fullName>
    </submittedName>
</protein>
<proteinExistence type="predicted"/>
<dbReference type="Proteomes" id="UP000186922">
    <property type="component" value="Unassembled WGS sequence"/>
</dbReference>
<organism evidence="2 3">
    <name type="scientific">Ramazzottius varieornatus</name>
    <name type="common">Water bear</name>
    <name type="synonym">Tardigrade</name>
    <dbReference type="NCBI Taxonomy" id="947166"/>
    <lineage>
        <taxon>Eukaryota</taxon>
        <taxon>Metazoa</taxon>
        <taxon>Ecdysozoa</taxon>
        <taxon>Tardigrada</taxon>
        <taxon>Eutardigrada</taxon>
        <taxon>Parachela</taxon>
        <taxon>Hypsibioidea</taxon>
        <taxon>Ramazzottiidae</taxon>
        <taxon>Ramazzottius</taxon>
    </lineage>
</organism>
<comment type="caution">
    <text evidence="2">The sequence shown here is derived from an EMBL/GenBank/DDBJ whole genome shotgun (WGS) entry which is preliminary data.</text>
</comment>
<sequence length="135" mass="14610">MFLSHKAQAFPEESAMPQLPPLPPSAPPMPPVSDETGLATKQPKARVAPKSGLVTRHGRIAKSKLVEDLNSAEPLVVSPRRLQDEDLVISHAHRLGGSETGGKLGGVEKYRRAQTTSMSTAEAQRLLNRIPAYKK</sequence>